<gene>
    <name evidence="2" type="ORF">L9F63_007445</name>
</gene>
<dbReference type="SUPFAM" id="SSF48371">
    <property type="entry name" value="ARM repeat"/>
    <property type="match status" value="3"/>
</dbReference>
<dbReference type="GO" id="GO:0005737">
    <property type="term" value="C:cytoplasm"/>
    <property type="evidence" value="ECO:0007669"/>
    <property type="project" value="TreeGrafter"/>
</dbReference>
<evidence type="ECO:0000259" key="1">
    <source>
        <dbReference type="SMART" id="SM00543"/>
    </source>
</evidence>
<evidence type="ECO:0000313" key="2">
    <source>
        <dbReference type="EMBL" id="KAJ9575686.1"/>
    </source>
</evidence>
<feature type="domain" description="MIF4G" evidence="1">
    <location>
        <begin position="421"/>
        <end position="610"/>
    </location>
</feature>
<dbReference type="GO" id="GO:0035145">
    <property type="term" value="C:exon-exon junction complex"/>
    <property type="evidence" value="ECO:0007669"/>
    <property type="project" value="TreeGrafter"/>
</dbReference>
<dbReference type="EMBL" id="JASPKZ010009823">
    <property type="protein sequence ID" value="KAJ9575686.1"/>
    <property type="molecule type" value="Genomic_DNA"/>
</dbReference>
<dbReference type="PANTHER" id="PTHR12839:SF7">
    <property type="entry name" value="REGULATOR OF NONSENSE TRANSCRIPTS 2"/>
    <property type="match status" value="1"/>
</dbReference>
<dbReference type="InterPro" id="IPR003890">
    <property type="entry name" value="MIF4G-like_typ-3"/>
</dbReference>
<sequence>MAMKNTVSENTPSKLKNVCGKNKEDYARIRIPLGTSEFKTGIPGFVIGAVNPKNSCIFSNSKEKTNLKLSLSSTDDKNIKSFGHVENEGSKGDINRKFSSRNELSRNLGCDGDVKHNYSKRVYLCSSGANGDILKPLDDNFTKYLENKSNWAESTSMSKHEELVESRDIENSVDSTSEKKTDFLSIFTNLVNNWKGKSISTDKKDKTCTVNNNARETTVMVENIGKSEEITKNDINATRRCGPLIATSKFKFGQEELQASCNSTLICDENDKFHTSESSDCLISSKLVYETDTSEEEMTINLNDIETKIYYGELIKNTDSECSKTVQNENTDSSSNEKTITDEDLKIAENKSCISEKEENKQRTENNTQNKEVIEKNEKDEVVCHLIEIEKKLTWKKNISVANMKLCRPTNLPLAKLDSSLKKNTSFIKKLKNFTSSQFECLLKDVHTLNLSKYLSEVAAGVVNAKLKIVDILPAVELCNELHQIYSDFSTLLFNSFQKYLSTKDEDEMASCRKLNVDLKFYVELMNIGIFNREEAFPLVITVLTMAIHNDKTEYNNITLITSFYRHCKDGYAISRKIRNLAEKYNVKLPSCCLLLPEEETKVKALLNDYYSALVQQVIKMHHEVKKFQRQNTRILQLRGEVSRERKDKFEAMKLLKDRLWLGVNGLGAVLDEVIPDLIDANPDNNELTGDDNTGVDEQVWEDKDEQQFYENITDLQEFVPSVTVKSHPHENEKPDLKTIESDENILEENIDKLIGTESVTIESDANVKKSMKDFLSLLPTAMNCQMTDQLVIEFVTSLNNKSNRKKLLSALYHVPRTRTDLLPFYARFVATLYPFIPEISVELSKLLKYEFKYHICKKDQINIESKLKVVRYIGELVKFKLYSKFECLYCLKLLLRDFSHHHIEMFCTLLETCGRYLYRNSCSHQQIKDYLEQMMRKKFVTVLDPRYSTMIDNAFYFVVPPTQSPTERKEKLSPIKEFIKKILYQDLSRSNIENILQLMCKMDWEDSDLTEFAIDCLTKAYNVKYMSIAFLASIVSGITCEIDSVGILIVDGVMEDIRLGMEINMPKFNQRRMAMVKYIGELYKYRVAESNEIFQVLYSLISFGVTLNCSSPSYLDPPNNLFRIRLCCTLLDNCGKYFTTGNSSKKLNYFLTYFQRYFLFKYEDKFWNEVDNRFPVRMEHLYKDTVTNLCPDLKFFSSFQEANQAVHDIEIKFANKILRYRPWLIYVRQWFTDTPTEHNGRRKRLNFGRVE</sequence>
<organism evidence="2 3">
    <name type="scientific">Diploptera punctata</name>
    <name type="common">Pacific beetle cockroach</name>
    <dbReference type="NCBI Taxonomy" id="6984"/>
    <lineage>
        <taxon>Eukaryota</taxon>
        <taxon>Metazoa</taxon>
        <taxon>Ecdysozoa</taxon>
        <taxon>Arthropoda</taxon>
        <taxon>Hexapoda</taxon>
        <taxon>Insecta</taxon>
        <taxon>Pterygota</taxon>
        <taxon>Neoptera</taxon>
        <taxon>Polyneoptera</taxon>
        <taxon>Dictyoptera</taxon>
        <taxon>Blattodea</taxon>
        <taxon>Blaberoidea</taxon>
        <taxon>Blaberidae</taxon>
        <taxon>Diplopterinae</taxon>
        <taxon>Diploptera</taxon>
    </lineage>
</organism>
<feature type="domain" description="MIF4G" evidence="1">
    <location>
        <begin position="773"/>
        <end position="962"/>
    </location>
</feature>
<reference evidence="2" key="1">
    <citation type="journal article" date="2023" name="IScience">
        <title>Live-bearing cockroach genome reveals convergent evolutionary mechanisms linked to viviparity in insects and beyond.</title>
        <authorList>
            <person name="Fouks B."/>
            <person name="Harrison M.C."/>
            <person name="Mikhailova A.A."/>
            <person name="Marchal E."/>
            <person name="English S."/>
            <person name="Carruthers M."/>
            <person name="Jennings E.C."/>
            <person name="Chiamaka E.L."/>
            <person name="Frigard R.A."/>
            <person name="Pippel M."/>
            <person name="Attardo G.M."/>
            <person name="Benoit J.B."/>
            <person name="Bornberg-Bauer E."/>
            <person name="Tobe S.S."/>
        </authorList>
    </citation>
    <scope>NUCLEOTIDE SEQUENCE</scope>
    <source>
        <strain evidence="2">Stay&amp;Tobe</strain>
    </source>
</reference>
<feature type="domain" description="MIF4G" evidence="1">
    <location>
        <begin position="977"/>
        <end position="1193"/>
    </location>
</feature>
<dbReference type="AlphaFoldDB" id="A0AAD7Z8F9"/>
<dbReference type="Gene3D" id="1.25.40.180">
    <property type="match status" value="3"/>
</dbReference>
<proteinExistence type="predicted"/>
<comment type="caution">
    <text evidence="2">The sequence shown here is derived from an EMBL/GenBank/DDBJ whole genome shotgun (WGS) entry which is preliminary data.</text>
</comment>
<reference evidence="2" key="2">
    <citation type="submission" date="2023-05" db="EMBL/GenBank/DDBJ databases">
        <authorList>
            <person name="Fouks B."/>
        </authorList>
    </citation>
    <scope>NUCLEOTIDE SEQUENCE</scope>
    <source>
        <strain evidence="2">Stay&amp;Tobe</strain>
        <tissue evidence="2">Testes</tissue>
    </source>
</reference>
<protein>
    <recommendedName>
        <fullName evidence="1">MIF4G domain-containing protein</fullName>
    </recommendedName>
</protein>
<dbReference type="GO" id="GO:0000184">
    <property type="term" value="P:nuclear-transcribed mRNA catabolic process, nonsense-mediated decay"/>
    <property type="evidence" value="ECO:0007669"/>
    <property type="project" value="InterPro"/>
</dbReference>
<dbReference type="PANTHER" id="PTHR12839">
    <property type="entry name" value="NONSENSE-MEDIATED MRNA DECAY PROTEIN 2 UP-FRAMESHIFT SUPPRESSOR 2"/>
    <property type="match status" value="1"/>
</dbReference>
<keyword evidence="3" id="KW-1185">Reference proteome</keyword>
<dbReference type="Pfam" id="PF02854">
    <property type="entry name" value="MIF4G"/>
    <property type="match status" value="2"/>
</dbReference>
<dbReference type="InterPro" id="IPR039762">
    <property type="entry name" value="Nmd2/UPF2"/>
</dbReference>
<dbReference type="GO" id="GO:0003723">
    <property type="term" value="F:RNA binding"/>
    <property type="evidence" value="ECO:0007669"/>
    <property type="project" value="InterPro"/>
</dbReference>
<dbReference type="SMART" id="SM00543">
    <property type="entry name" value="MIF4G"/>
    <property type="match status" value="3"/>
</dbReference>
<name>A0AAD7Z8F9_DIPPU</name>
<evidence type="ECO:0000313" key="3">
    <source>
        <dbReference type="Proteomes" id="UP001233999"/>
    </source>
</evidence>
<dbReference type="Proteomes" id="UP001233999">
    <property type="component" value="Unassembled WGS sequence"/>
</dbReference>
<dbReference type="InterPro" id="IPR016024">
    <property type="entry name" value="ARM-type_fold"/>
</dbReference>
<accession>A0AAD7Z8F9</accession>